<comment type="caution">
    <text evidence="1">The sequence shown here is derived from an EMBL/GenBank/DDBJ whole genome shotgun (WGS) entry which is preliminary data.</text>
</comment>
<organism evidence="1">
    <name type="scientific">marine sediment metagenome</name>
    <dbReference type="NCBI Taxonomy" id="412755"/>
    <lineage>
        <taxon>unclassified sequences</taxon>
        <taxon>metagenomes</taxon>
        <taxon>ecological metagenomes</taxon>
    </lineage>
</organism>
<accession>A0A0F9T7T2</accession>
<sequence length="70" mass="8202">MVSPDVQKLVYATVGIRGQYVDQTWAPWWRAQARAIAEVAHKECPDDERRDYYLEKAMDFAESLEQKGQR</sequence>
<proteinExistence type="predicted"/>
<evidence type="ECO:0000313" key="1">
    <source>
        <dbReference type="EMBL" id="KKN71022.1"/>
    </source>
</evidence>
<gene>
    <name evidence="1" type="ORF">LCGC14_0424390</name>
</gene>
<reference evidence="1" key="1">
    <citation type="journal article" date="2015" name="Nature">
        <title>Complex archaea that bridge the gap between prokaryotes and eukaryotes.</title>
        <authorList>
            <person name="Spang A."/>
            <person name="Saw J.H."/>
            <person name="Jorgensen S.L."/>
            <person name="Zaremba-Niedzwiedzka K."/>
            <person name="Martijn J."/>
            <person name="Lind A.E."/>
            <person name="van Eijk R."/>
            <person name="Schleper C."/>
            <person name="Guy L."/>
            <person name="Ettema T.J."/>
        </authorList>
    </citation>
    <scope>NUCLEOTIDE SEQUENCE</scope>
</reference>
<dbReference type="AlphaFoldDB" id="A0A0F9T7T2"/>
<protein>
    <submittedName>
        <fullName evidence="1">Uncharacterized protein</fullName>
    </submittedName>
</protein>
<dbReference type="EMBL" id="LAZR01000391">
    <property type="protein sequence ID" value="KKN71022.1"/>
    <property type="molecule type" value="Genomic_DNA"/>
</dbReference>
<name>A0A0F9T7T2_9ZZZZ</name>